<dbReference type="GO" id="GO:0016787">
    <property type="term" value="F:hydrolase activity"/>
    <property type="evidence" value="ECO:0007669"/>
    <property type="project" value="UniProtKB-KW"/>
</dbReference>
<dbReference type="PANTHER" id="PTHR43211">
    <property type="entry name" value="FUMARYLACETOACETATE HYDROLASE"/>
    <property type="match status" value="1"/>
</dbReference>
<comment type="caution">
    <text evidence="2">The sequence shown here is derived from an EMBL/GenBank/DDBJ whole genome shotgun (WGS) entry which is preliminary data.</text>
</comment>
<dbReference type="Gene3D" id="3.90.850.10">
    <property type="entry name" value="Fumarylacetoacetase-like, C-terminal domain"/>
    <property type="match status" value="1"/>
</dbReference>
<evidence type="ECO:0000259" key="1">
    <source>
        <dbReference type="Pfam" id="PF01557"/>
    </source>
</evidence>
<dbReference type="EMBL" id="JBHRTR010000023">
    <property type="protein sequence ID" value="MFC3227446.1"/>
    <property type="molecule type" value="Genomic_DNA"/>
</dbReference>
<reference evidence="3" key="1">
    <citation type="journal article" date="2019" name="Int. J. Syst. Evol. Microbiol.">
        <title>The Global Catalogue of Microorganisms (GCM) 10K type strain sequencing project: providing services to taxonomists for standard genome sequencing and annotation.</title>
        <authorList>
            <consortium name="The Broad Institute Genomics Platform"/>
            <consortium name="The Broad Institute Genome Sequencing Center for Infectious Disease"/>
            <person name="Wu L."/>
            <person name="Ma J."/>
        </authorList>
    </citation>
    <scope>NUCLEOTIDE SEQUENCE [LARGE SCALE GENOMIC DNA]</scope>
    <source>
        <strain evidence="3">KCTC 42964</strain>
    </source>
</reference>
<keyword evidence="2" id="KW-0378">Hydrolase</keyword>
<evidence type="ECO:0000313" key="3">
    <source>
        <dbReference type="Proteomes" id="UP001595528"/>
    </source>
</evidence>
<dbReference type="InterPro" id="IPR011234">
    <property type="entry name" value="Fumarylacetoacetase-like_C"/>
</dbReference>
<sequence length="314" mass="33362">MKLATFEAGGAPRIGSVHPERNEVVDLAAAAAQTGRPGPFGDMLALIDAGPDGLAAAAALDADPPAAAVLALDTVRLLAPIPLPRRLRDCLVFEEHLLNSAKLLEEKTGKGFDIPEVWYRQPIYYKGNPYSVIGTGQDVIWPAYSQVMDYELELACIVGRGGADIPVEQARAHIFGLTVFNDCSARDAQADEMLGTLGPAKGKDFDTGNVLGPWIVTLDEIGEIGSLKMTARVNGEVRGGGSAGAMHHGFEQIIAYLSKSERLVPGEVIGSGTVGTGCGLEVGRYPQSGDVVELEIDRIGTLRNRFLMPERKNG</sequence>
<dbReference type="SUPFAM" id="SSF56529">
    <property type="entry name" value="FAH"/>
    <property type="match status" value="1"/>
</dbReference>
<evidence type="ECO:0000313" key="2">
    <source>
        <dbReference type="EMBL" id="MFC3227446.1"/>
    </source>
</evidence>
<keyword evidence="3" id="KW-1185">Reference proteome</keyword>
<feature type="domain" description="Fumarylacetoacetase-like C-terminal" evidence="1">
    <location>
        <begin position="98"/>
        <end position="306"/>
    </location>
</feature>
<proteinExistence type="predicted"/>
<name>A0ABV7KYF5_9PROT</name>
<dbReference type="RefSeq" id="WP_379899614.1">
    <property type="nucleotide sequence ID" value="NZ_JBHRTR010000023.1"/>
</dbReference>
<organism evidence="2 3">
    <name type="scientific">Marinibaculum pumilum</name>
    <dbReference type="NCBI Taxonomy" id="1766165"/>
    <lineage>
        <taxon>Bacteria</taxon>
        <taxon>Pseudomonadati</taxon>
        <taxon>Pseudomonadota</taxon>
        <taxon>Alphaproteobacteria</taxon>
        <taxon>Rhodospirillales</taxon>
        <taxon>Rhodospirillaceae</taxon>
        <taxon>Marinibaculum</taxon>
    </lineage>
</organism>
<accession>A0ABV7KYF5</accession>
<dbReference type="Pfam" id="PF01557">
    <property type="entry name" value="FAA_hydrolase"/>
    <property type="match status" value="1"/>
</dbReference>
<protein>
    <submittedName>
        <fullName evidence="2">Fumarylacetoacetate hydrolase family protein</fullName>
    </submittedName>
</protein>
<dbReference type="Proteomes" id="UP001595528">
    <property type="component" value="Unassembled WGS sequence"/>
</dbReference>
<dbReference type="InterPro" id="IPR036663">
    <property type="entry name" value="Fumarylacetoacetase_C_sf"/>
</dbReference>
<gene>
    <name evidence="2" type="ORF">ACFOGJ_09405</name>
</gene>
<dbReference type="PANTHER" id="PTHR43211:SF1">
    <property type="entry name" value="BLL6422 PROTEIN"/>
    <property type="match status" value="1"/>
</dbReference>